<accession>A0A835JGT8</accession>
<evidence type="ECO:0000313" key="1">
    <source>
        <dbReference type="EMBL" id="KAF9670440.1"/>
    </source>
</evidence>
<proteinExistence type="predicted"/>
<reference evidence="1 2" key="1">
    <citation type="submission" date="2020-10" db="EMBL/GenBank/DDBJ databases">
        <title>Plant Genome Project.</title>
        <authorList>
            <person name="Zhang R.-G."/>
        </authorList>
    </citation>
    <scope>NUCLEOTIDE SEQUENCE [LARGE SCALE GENOMIC DNA]</scope>
    <source>
        <strain evidence="1">FAFU-HL-1</strain>
        <tissue evidence="1">Leaf</tissue>
    </source>
</reference>
<dbReference type="EMBL" id="JADGMS010000013">
    <property type="protein sequence ID" value="KAF9670440.1"/>
    <property type="molecule type" value="Genomic_DNA"/>
</dbReference>
<dbReference type="Proteomes" id="UP000657918">
    <property type="component" value="Unassembled WGS sequence"/>
</dbReference>
<dbReference type="PANTHER" id="PTHR31008">
    <property type="entry name" value="COP1-INTERACTING PROTEIN-RELATED"/>
    <property type="match status" value="1"/>
</dbReference>
<name>A0A835JGT8_9ROSI</name>
<dbReference type="OrthoDB" id="1687502at2759"/>
<evidence type="ECO:0000313" key="2">
    <source>
        <dbReference type="Proteomes" id="UP000657918"/>
    </source>
</evidence>
<gene>
    <name evidence="1" type="ORF">SADUNF_Sadunf13G0069200</name>
</gene>
<sequence length="163" mass="18758">MHKLHHHWNGLHLTRHEIFVCVDDEVEKLVVGLLERLLPYLLEVHNKCILKDLMLYIQTTSNKRTQQCTMVHKINFEQFAGSPDLVNISRIMEGEISQSEETRKFHLSLYAKGHQDCSQSGETDTSKNELLRARDLRLTALKRELATALSRAFGAICSCKEIT</sequence>
<organism evidence="1 2">
    <name type="scientific">Salix dunnii</name>
    <dbReference type="NCBI Taxonomy" id="1413687"/>
    <lineage>
        <taxon>Eukaryota</taxon>
        <taxon>Viridiplantae</taxon>
        <taxon>Streptophyta</taxon>
        <taxon>Embryophyta</taxon>
        <taxon>Tracheophyta</taxon>
        <taxon>Spermatophyta</taxon>
        <taxon>Magnoliopsida</taxon>
        <taxon>eudicotyledons</taxon>
        <taxon>Gunneridae</taxon>
        <taxon>Pentapetalae</taxon>
        <taxon>rosids</taxon>
        <taxon>fabids</taxon>
        <taxon>Malpighiales</taxon>
        <taxon>Salicaceae</taxon>
        <taxon>Saliceae</taxon>
        <taxon>Salix</taxon>
    </lineage>
</organism>
<dbReference type="PANTHER" id="PTHR31008:SF5">
    <property type="entry name" value="EXPRESSED PROTEIN"/>
    <property type="match status" value="1"/>
</dbReference>
<keyword evidence="2" id="KW-1185">Reference proteome</keyword>
<comment type="caution">
    <text evidence="1">The sequence shown here is derived from an EMBL/GenBank/DDBJ whole genome shotgun (WGS) entry which is preliminary data.</text>
</comment>
<dbReference type="AlphaFoldDB" id="A0A835JGT8"/>
<protein>
    <submittedName>
        <fullName evidence="1">Uncharacterized protein</fullName>
    </submittedName>
</protein>